<dbReference type="EMBL" id="GIIL01006772">
    <property type="protein sequence ID" value="NOV50498.1"/>
    <property type="molecule type" value="Transcribed_RNA"/>
</dbReference>
<evidence type="ECO:0000256" key="9">
    <source>
        <dbReference type="ARBA" id="ARBA00023170"/>
    </source>
</evidence>
<evidence type="ECO:0000259" key="18">
    <source>
        <dbReference type="SMART" id="SM00079"/>
    </source>
</evidence>
<evidence type="ECO:0000256" key="11">
    <source>
        <dbReference type="ARBA" id="ARBA00023286"/>
    </source>
</evidence>
<keyword evidence="4" id="KW-1003">Cell membrane</keyword>
<comment type="subcellular location">
    <subcellularLocation>
        <location evidence="1">Cell membrane</location>
        <topology evidence="1">Multi-pass membrane protein</topology>
    </subcellularLocation>
</comment>
<proteinExistence type="inferred from homology"/>
<keyword evidence="9 19" id="KW-0675">Receptor</keyword>
<keyword evidence="6 17" id="KW-1133">Transmembrane helix</keyword>
<dbReference type="CDD" id="cd13714">
    <property type="entry name" value="PBP2_iGluR_Kainate"/>
    <property type="match status" value="1"/>
</dbReference>
<dbReference type="GO" id="GO:0038023">
    <property type="term" value="F:signaling receptor activity"/>
    <property type="evidence" value="ECO:0007669"/>
    <property type="project" value="InterPro"/>
</dbReference>
<comment type="similarity">
    <text evidence="2">Belongs to the glutamate-gated ion channel (TC 1.A.10.1) family.</text>
</comment>
<dbReference type="GO" id="GO:0015276">
    <property type="term" value="F:ligand-gated monoatomic ion channel activity"/>
    <property type="evidence" value="ECO:0007669"/>
    <property type="project" value="InterPro"/>
</dbReference>
<evidence type="ECO:0000256" key="8">
    <source>
        <dbReference type="ARBA" id="ARBA00023136"/>
    </source>
</evidence>
<feature type="site" description="Interaction with the cone snail toxin Con-ikot-ikot" evidence="14">
    <location>
        <position position="167"/>
    </location>
</feature>
<evidence type="ECO:0000256" key="2">
    <source>
        <dbReference type="ARBA" id="ARBA00008685"/>
    </source>
</evidence>
<evidence type="ECO:0000256" key="12">
    <source>
        <dbReference type="ARBA" id="ARBA00023303"/>
    </source>
</evidence>
<feature type="transmembrane region" description="Helical" evidence="17">
    <location>
        <begin position="20"/>
        <end position="40"/>
    </location>
</feature>
<keyword evidence="10" id="KW-0325">Glycoprotein</keyword>
<evidence type="ECO:0000256" key="15">
    <source>
        <dbReference type="PIRSR" id="PIRSR601508-3"/>
    </source>
</evidence>
<accession>A0A6M2DZK2</accession>
<dbReference type="SMART" id="SM00079">
    <property type="entry name" value="PBPe"/>
    <property type="match status" value="1"/>
</dbReference>
<evidence type="ECO:0000313" key="19">
    <source>
        <dbReference type="EMBL" id="NOV50498.1"/>
    </source>
</evidence>
<evidence type="ECO:0000256" key="5">
    <source>
        <dbReference type="ARBA" id="ARBA00022692"/>
    </source>
</evidence>
<keyword evidence="12" id="KW-0407">Ion channel</keyword>
<evidence type="ECO:0000256" key="13">
    <source>
        <dbReference type="PIRSR" id="PIRSR601508-1"/>
    </source>
</evidence>
<sequence length="315" mass="34879">MGQGCDILPKAISTRMVTGAWWFFALIMLASYTANLAAFLTMDRMEVSIESAEDLAKQNKIKYGAVIGGSTLSFFKESNFSTYQRMWANMESARPSVFTTSNDEGVERVLKGKRLYAFLMESTSLQYVVERNCELTQIGRRLDSKGYGIAMPVNSPYRTAISGAVLKMQEEGKLHQLKTKWWKEMHGGGKCTSDTATADDSAAELGIDNVGGVFVVLGCGCGVAVIIAIMEFLWNVRKVAVEEKITPREAFWAELKFALNVWLVTKPVHNRLSESTGSQKSTKSREASESRSTAVNVLNKATSFLNLDKSQNKFP</sequence>
<reference evidence="19" key="1">
    <citation type="submission" date="2020-03" db="EMBL/GenBank/DDBJ databases">
        <title>Transcriptomic Profiling of the Digestive Tract of the Rat Flea, Xenopsylla cheopis, Following Blood Feeding and Infection with Yersinia pestis.</title>
        <authorList>
            <person name="Bland D.M."/>
            <person name="Martens C.A."/>
            <person name="Virtaneva K."/>
            <person name="Kanakabandi K."/>
            <person name="Long D."/>
            <person name="Rosenke R."/>
            <person name="Saturday G.A."/>
            <person name="Hoyt F.H."/>
            <person name="Bruno D.P."/>
            <person name="Ribeiro J.M.C."/>
            <person name="Hinnebusch J."/>
        </authorList>
    </citation>
    <scope>NUCLEOTIDE SEQUENCE</scope>
</reference>
<name>A0A6M2DZK2_XENCH</name>
<feature type="binding site" evidence="13">
    <location>
        <position position="70"/>
    </location>
    <ligand>
        <name>L-glutamate</name>
        <dbReference type="ChEBI" id="CHEBI:29985"/>
    </ligand>
</feature>
<dbReference type="Gene3D" id="3.40.190.10">
    <property type="entry name" value="Periplasmic binding protein-like II"/>
    <property type="match status" value="2"/>
</dbReference>
<feature type="region of interest" description="Disordered" evidence="16">
    <location>
        <begin position="273"/>
        <end position="294"/>
    </location>
</feature>
<evidence type="ECO:0000256" key="16">
    <source>
        <dbReference type="SAM" id="MobiDB-lite"/>
    </source>
</evidence>
<keyword evidence="7" id="KW-0406">Ion transport</keyword>
<dbReference type="SUPFAM" id="SSF53850">
    <property type="entry name" value="Periplasmic binding protein-like II"/>
    <property type="match status" value="1"/>
</dbReference>
<dbReference type="InterPro" id="IPR001508">
    <property type="entry name" value="Iono_Glu_rcpt_met"/>
</dbReference>
<dbReference type="FunFam" id="3.40.190.10:FF:000061">
    <property type="entry name" value="Glutamate receptor, ionotropic kainate"/>
    <property type="match status" value="1"/>
</dbReference>
<protein>
    <submittedName>
        <fullName evidence="19">Putative glutamate-gated ampa-type ion channel receptor subunit glur2</fullName>
    </submittedName>
</protein>
<feature type="domain" description="Ionotropic glutamate receptor C-terminal" evidence="18">
    <location>
        <begin position="14"/>
        <end position="184"/>
    </location>
</feature>
<feature type="site" description="Interaction with the cone snail toxin Con-ikot-ikot" evidence="14">
    <location>
        <position position="76"/>
    </location>
</feature>
<evidence type="ECO:0000256" key="4">
    <source>
        <dbReference type="ARBA" id="ARBA00022475"/>
    </source>
</evidence>
<feature type="binding site" evidence="13">
    <location>
        <position position="71"/>
    </location>
    <ligand>
        <name>L-glutamate</name>
        <dbReference type="ChEBI" id="CHEBI:29985"/>
    </ligand>
</feature>
<evidence type="ECO:0000256" key="1">
    <source>
        <dbReference type="ARBA" id="ARBA00004651"/>
    </source>
</evidence>
<evidence type="ECO:0000256" key="3">
    <source>
        <dbReference type="ARBA" id="ARBA00022448"/>
    </source>
</evidence>
<feature type="transmembrane region" description="Helical" evidence="17">
    <location>
        <begin position="213"/>
        <end position="234"/>
    </location>
</feature>
<feature type="binding site" evidence="13">
    <location>
        <position position="121"/>
    </location>
    <ligand>
        <name>L-glutamate</name>
        <dbReference type="ChEBI" id="CHEBI:29985"/>
    </ligand>
</feature>
<dbReference type="GO" id="GO:0005886">
    <property type="term" value="C:plasma membrane"/>
    <property type="evidence" value="ECO:0007669"/>
    <property type="project" value="UniProtKB-SubCell"/>
</dbReference>
<dbReference type="InterPro" id="IPR015683">
    <property type="entry name" value="Ionotropic_Glu_rcpt"/>
</dbReference>
<organism evidence="19">
    <name type="scientific">Xenopsylla cheopis</name>
    <name type="common">Oriental rat flea</name>
    <name type="synonym">Pulex cheopis</name>
    <dbReference type="NCBI Taxonomy" id="163159"/>
    <lineage>
        <taxon>Eukaryota</taxon>
        <taxon>Metazoa</taxon>
        <taxon>Ecdysozoa</taxon>
        <taxon>Arthropoda</taxon>
        <taxon>Hexapoda</taxon>
        <taxon>Insecta</taxon>
        <taxon>Pterygota</taxon>
        <taxon>Neoptera</taxon>
        <taxon>Endopterygota</taxon>
        <taxon>Siphonaptera</taxon>
        <taxon>Pulicidae</taxon>
        <taxon>Xenopsyllinae</taxon>
        <taxon>Xenopsylla</taxon>
    </lineage>
</organism>
<keyword evidence="11" id="KW-1071">Ligand-gated ion channel</keyword>
<dbReference type="AlphaFoldDB" id="A0A6M2DZK2"/>
<dbReference type="PRINTS" id="PR00177">
    <property type="entry name" value="NMDARECEPTOR"/>
</dbReference>
<feature type="site" description="Crucial to convey clamshell closure to channel opening" evidence="14">
    <location>
        <position position="49"/>
    </location>
</feature>
<evidence type="ECO:0000256" key="7">
    <source>
        <dbReference type="ARBA" id="ARBA00023065"/>
    </source>
</evidence>
<feature type="disulfide bond" evidence="15">
    <location>
        <begin position="133"/>
        <end position="191"/>
    </location>
</feature>
<keyword evidence="5 17" id="KW-0812">Transmembrane</keyword>
<keyword evidence="3" id="KW-0813">Transport</keyword>
<evidence type="ECO:0000256" key="10">
    <source>
        <dbReference type="ARBA" id="ARBA00023180"/>
    </source>
</evidence>
<dbReference type="Pfam" id="PF00060">
    <property type="entry name" value="Lig_chan"/>
    <property type="match status" value="1"/>
</dbReference>
<evidence type="ECO:0000256" key="14">
    <source>
        <dbReference type="PIRSR" id="PIRSR601508-2"/>
    </source>
</evidence>
<dbReference type="PANTHER" id="PTHR18966">
    <property type="entry name" value="IONOTROPIC GLUTAMATE RECEPTOR"/>
    <property type="match status" value="1"/>
</dbReference>
<keyword evidence="15" id="KW-1015">Disulfide bond</keyword>
<keyword evidence="8 17" id="KW-0472">Membrane</keyword>
<evidence type="ECO:0000256" key="17">
    <source>
        <dbReference type="SAM" id="Phobius"/>
    </source>
</evidence>
<dbReference type="InterPro" id="IPR001320">
    <property type="entry name" value="Iontro_rcpt_C"/>
</dbReference>
<evidence type="ECO:0000256" key="6">
    <source>
        <dbReference type="ARBA" id="ARBA00022989"/>
    </source>
</evidence>